<feature type="compositionally biased region" description="Basic and acidic residues" evidence="1">
    <location>
        <begin position="284"/>
        <end position="298"/>
    </location>
</feature>
<name>A0A7W8QL37_9ACTN</name>
<dbReference type="EMBL" id="JACHDB010000001">
    <property type="protein sequence ID" value="MBB5432436.1"/>
    <property type="molecule type" value="Genomic_DNA"/>
</dbReference>
<feature type="region of interest" description="Disordered" evidence="1">
    <location>
        <begin position="30"/>
        <end position="55"/>
    </location>
</feature>
<evidence type="ECO:0000313" key="5">
    <source>
        <dbReference type="Proteomes" id="UP000572635"/>
    </source>
</evidence>
<keyword evidence="2" id="KW-0732">Signal</keyword>
<dbReference type="Pfam" id="PF13360">
    <property type="entry name" value="PQQ_2"/>
    <property type="match status" value="1"/>
</dbReference>
<feature type="domain" description="Pyrrolo-quinoline quinone repeat" evidence="3">
    <location>
        <begin position="149"/>
        <end position="275"/>
    </location>
</feature>
<feature type="chain" id="PRO_5038438285" description="Pyrrolo-quinoline quinone repeat domain-containing protein" evidence="2">
    <location>
        <begin position="27"/>
        <end position="435"/>
    </location>
</feature>
<dbReference type="InterPro" id="IPR015943">
    <property type="entry name" value="WD40/YVTN_repeat-like_dom_sf"/>
</dbReference>
<organism evidence="4 5">
    <name type="scientific">Nocardiopsis composta</name>
    <dbReference type="NCBI Taxonomy" id="157465"/>
    <lineage>
        <taxon>Bacteria</taxon>
        <taxon>Bacillati</taxon>
        <taxon>Actinomycetota</taxon>
        <taxon>Actinomycetes</taxon>
        <taxon>Streptosporangiales</taxon>
        <taxon>Nocardiopsidaceae</taxon>
        <taxon>Nocardiopsis</taxon>
    </lineage>
</organism>
<dbReference type="Proteomes" id="UP000572635">
    <property type="component" value="Unassembled WGS sequence"/>
</dbReference>
<reference evidence="4 5" key="1">
    <citation type="submission" date="2020-08" db="EMBL/GenBank/DDBJ databases">
        <title>Sequencing the genomes of 1000 actinobacteria strains.</title>
        <authorList>
            <person name="Klenk H.-P."/>
        </authorList>
    </citation>
    <scope>NUCLEOTIDE SEQUENCE [LARGE SCALE GENOMIC DNA]</scope>
    <source>
        <strain evidence="4 5">DSM 44551</strain>
    </source>
</reference>
<proteinExistence type="predicted"/>
<protein>
    <recommendedName>
        <fullName evidence="3">Pyrrolo-quinoline quinone repeat domain-containing protein</fullName>
    </recommendedName>
</protein>
<comment type="caution">
    <text evidence="4">The sequence shown here is derived from an EMBL/GenBank/DDBJ whole genome shotgun (WGS) entry which is preliminary data.</text>
</comment>
<feature type="region of interest" description="Disordered" evidence="1">
    <location>
        <begin position="279"/>
        <end position="301"/>
    </location>
</feature>
<gene>
    <name evidence="4" type="ORF">HDA36_002520</name>
</gene>
<dbReference type="AlphaFoldDB" id="A0A7W8QL37"/>
<sequence length="435" mass="45560">MEIGSPPRRRALRPVLAAAAALVALAAACTGPADGEGGAEQQRAEEGVFDPPTRFDASSGVQIDVGAREDVRLPPLDGEVVYYADEDGLHAHDALDDRELWSAAADQPVHGVRPDGAVLAEIDDRPVVIGAFLTRNPGAGDAVAQERLEVLAVDAGDGEPVWHQELIPSRGGVPDADDVFVVGADDDAVVVSYGTAFAFAPADGARLWADPEVRPEILQDGTVVGWEAGDSPGALTALSARDGAPEWTLWGDDSPEEARPRYAAPMDGGLVLVAREALPSGGREGGEDRGEPPEEGRPSGEPAVEWAAVHTGRGEVAYWPDPVPDQMCRYDEQSLLACWSDGTSTPAVQVYTADTGDLLWREEKLGGGVPTSVRGVWHGLLYADRGLEGSAAGIYSLDFQNDLGLDPGIAPDTTNGVLGLRRGEKGTVTAYPATG</sequence>
<feature type="signal peptide" evidence="2">
    <location>
        <begin position="1"/>
        <end position="26"/>
    </location>
</feature>
<evidence type="ECO:0000259" key="3">
    <source>
        <dbReference type="Pfam" id="PF13360"/>
    </source>
</evidence>
<dbReference type="SUPFAM" id="SSF50998">
    <property type="entry name" value="Quinoprotein alcohol dehydrogenase-like"/>
    <property type="match status" value="1"/>
</dbReference>
<evidence type="ECO:0000256" key="1">
    <source>
        <dbReference type="SAM" id="MobiDB-lite"/>
    </source>
</evidence>
<dbReference type="InterPro" id="IPR011047">
    <property type="entry name" value="Quinoprotein_ADH-like_sf"/>
</dbReference>
<evidence type="ECO:0000256" key="2">
    <source>
        <dbReference type="SAM" id="SignalP"/>
    </source>
</evidence>
<keyword evidence="5" id="KW-1185">Reference proteome</keyword>
<evidence type="ECO:0000313" key="4">
    <source>
        <dbReference type="EMBL" id="MBB5432436.1"/>
    </source>
</evidence>
<dbReference type="RefSeq" id="WP_184392003.1">
    <property type="nucleotide sequence ID" value="NZ_JACHDB010000001.1"/>
</dbReference>
<dbReference type="Gene3D" id="2.130.10.10">
    <property type="entry name" value="YVTN repeat-like/Quinoprotein amine dehydrogenase"/>
    <property type="match status" value="1"/>
</dbReference>
<dbReference type="InterPro" id="IPR002372">
    <property type="entry name" value="PQQ_rpt_dom"/>
</dbReference>
<accession>A0A7W8QL37</accession>